<accession>A0A5P9P2P5</accession>
<feature type="transmembrane region" description="Helical" evidence="6">
    <location>
        <begin position="225"/>
        <end position="244"/>
    </location>
</feature>
<keyword evidence="3 6" id="KW-0812">Transmembrane</keyword>
<feature type="transmembrane region" description="Helical" evidence="6">
    <location>
        <begin position="332"/>
        <end position="351"/>
    </location>
</feature>
<dbReference type="AlphaFoldDB" id="A0A5P9P2P5"/>
<gene>
    <name evidence="7" type="ORF">GCU68_07095</name>
</gene>
<comment type="subcellular location">
    <subcellularLocation>
        <location evidence="1">Cell membrane</location>
        <topology evidence="1">Multi-pass membrane protein</topology>
    </subcellularLocation>
</comment>
<feature type="transmembrane region" description="Helical" evidence="6">
    <location>
        <begin position="308"/>
        <end position="326"/>
    </location>
</feature>
<evidence type="ECO:0000256" key="1">
    <source>
        <dbReference type="ARBA" id="ARBA00004651"/>
    </source>
</evidence>
<evidence type="ECO:0000256" key="5">
    <source>
        <dbReference type="ARBA" id="ARBA00023136"/>
    </source>
</evidence>
<feature type="transmembrane region" description="Helical" evidence="6">
    <location>
        <begin position="462"/>
        <end position="485"/>
    </location>
</feature>
<name>A0A5P9P2P5_9EURY</name>
<sequence>MESVSSDKSSLRVVTNGAVIFFLGKGVSNATQFLLQLLLTRTVGAASFGVYSYAMTILSVVGVFARLGVTESIMRFVPEFEDDKKAQGRYVTIAFCTSIVGSLLASLILFHQADNISAYTLDNPVFADVLRIFAILLPFQVLTQAIYNTFRAFEDAKYQIFIRDVLVPILNILSIGIALFLGATIIGASAAVAFAGLLAAVISLVLLAQKINIDINVNTDRNEIYTYYNFSVPLTLTAAGSLLYTNVDRLMVGYFLGDVEVGIYAISIGLATATGLALTGINQLFPPIASKLHTQGERKELNNVFQTVTRWSFTICLLPAVLLYVYRFEVLALFGPEFTAGSLVLSLFVVAQVTRSAVGPSGYMLMMSGHQYVVLFNRWFLGVSNVVANYILIIRYGFIGAAIASALTLAVVNLFRLIEIWLLEGYNPYTPKVIKPIAAGLVAYSLSMLVRTGLSSNGLSGIVLIIFGCVIGAIVYTAIIFSLGIDNKDRKIYNELKG</sequence>
<keyword evidence="2" id="KW-1003">Cell membrane</keyword>
<evidence type="ECO:0000313" key="8">
    <source>
        <dbReference type="Proteomes" id="UP000326170"/>
    </source>
</evidence>
<proteinExistence type="predicted"/>
<dbReference type="Pfam" id="PF13440">
    <property type="entry name" value="Polysacc_synt_3"/>
    <property type="match status" value="1"/>
</dbReference>
<feature type="transmembrane region" description="Helical" evidence="6">
    <location>
        <begin position="90"/>
        <end position="110"/>
    </location>
</feature>
<keyword evidence="8" id="KW-1185">Reference proteome</keyword>
<feature type="transmembrane region" description="Helical" evidence="6">
    <location>
        <begin position="264"/>
        <end position="285"/>
    </location>
</feature>
<evidence type="ECO:0000313" key="7">
    <source>
        <dbReference type="EMBL" id="QFU82306.1"/>
    </source>
</evidence>
<evidence type="ECO:0000256" key="6">
    <source>
        <dbReference type="SAM" id="Phobius"/>
    </source>
</evidence>
<feature type="transmembrane region" description="Helical" evidence="6">
    <location>
        <begin position="165"/>
        <end position="186"/>
    </location>
</feature>
<keyword evidence="5 6" id="KW-0472">Membrane</keyword>
<reference evidence="7 8" key="1">
    <citation type="journal article" date="2007" name="Int. J. Syst. Evol. Microbiol.">
        <title>Natronorubrum sulfidifaciens sp. nov., an extremely haloalkaliphilic archaeon isolated from Aiding salt lake in Xin-Jiang, China.</title>
        <authorList>
            <person name="Cui H.L."/>
            <person name="Tohty D."/>
            <person name="Liu H.C."/>
            <person name="Liu S.J."/>
            <person name="Oren A."/>
            <person name="Zhou P.J."/>
        </authorList>
    </citation>
    <scope>NUCLEOTIDE SEQUENCE [LARGE SCALE GENOMIC DNA]</scope>
    <source>
        <strain evidence="7 8">7-3</strain>
    </source>
</reference>
<evidence type="ECO:0000256" key="4">
    <source>
        <dbReference type="ARBA" id="ARBA00022989"/>
    </source>
</evidence>
<evidence type="ECO:0000256" key="2">
    <source>
        <dbReference type="ARBA" id="ARBA00022475"/>
    </source>
</evidence>
<dbReference type="EMBL" id="CP045488">
    <property type="protein sequence ID" value="QFU82306.1"/>
    <property type="molecule type" value="Genomic_DNA"/>
</dbReference>
<feature type="transmembrane region" description="Helical" evidence="6">
    <location>
        <begin position="387"/>
        <end position="412"/>
    </location>
</feature>
<organism evidence="7 8">
    <name type="scientific">Natronorubrum aibiense</name>
    <dbReference type="NCBI Taxonomy" id="348826"/>
    <lineage>
        <taxon>Archaea</taxon>
        <taxon>Methanobacteriati</taxon>
        <taxon>Methanobacteriota</taxon>
        <taxon>Stenosarchaea group</taxon>
        <taxon>Halobacteria</taxon>
        <taxon>Halobacteriales</taxon>
        <taxon>Natrialbaceae</taxon>
        <taxon>Natronorubrum</taxon>
    </lineage>
</organism>
<keyword evidence="4 6" id="KW-1133">Transmembrane helix</keyword>
<dbReference type="InterPro" id="IPR050833">
    <property type="entry name" value="Poly_Biosynth_Transport"/>
</dbReference>
<feature type="transmembrane region" description="Helical" evidence="6">
    <location>
        <begin position="192"/>
        <end position="213"/>
    </location>
</feature>
<dbReference type="Proteomes" id="UP000326170">
    <property type="component" value="Chromosome"/>
</dbReference>
<protein>
    <submittedName>
        <fullName evidence="7">Oligosaccharide flippase family protein</fullName>
    </submittedName>
</protein>
<feature type="transmembrane region" description="Helical" evidence="6">
    <location>
        <begin position="433"/>
        <end position="450"/>
    </location>
</feature>
<feature type="transmembrane region" description="Helical" evidence="6">
    <location>
        <begin position="50"/>
        <end position="69"/>
    </location>
</feature>
<dbReference type="GO" id="GO:0005886">
    <property type="term" value="C:plasma membrane"/>
    <property type="evidence" value="ECO:0007669"/>
    <property type="project" value="UniProtKB-SubCell"/>
</dbReference>
<feature type="transmembrane region" description="Helical" evidence="6">
    <location>
        <begin position="130"/>
        <end position="153"/>
    </location>
</feature>
<dbReference type="PANTHER" id="PTHR30250">
    <property type="entry name" value="PST FAMILY PREDICTED COLANIC ACID TRANSPORTER"/>
    <property type="match status" value="1"/>
</dbReference>
<dbReference type="CDD" id="cd13128">
    <property type="entry name" value="MATE_Wzx_like"/>
    <property type="match status" value="1"/>
</dbReference>
<evidence type="ECO:0000256" key="3">
    <source>
        <dbReference type="ARBA" id="ARBA00022692"/>
    </source>
</evidence>
<dbReference type="KEGG" id="nas:GCU68_07095"/>
<dbReference type="PANTHER" id="PTHR30250:SF27">
    <property type="entry name" value="POLYSACCHARIDE BIOSYNTHESIS PROTEIN"/>
    <property type="match status" value="1"/>
</dbReference>